<feature type="compositionally biased region" description="Low complexity" evidence="5">
    <location>
        <begin position="199"/>
        <end position="225"/>
    </location>
</feature>
<feature type="compositionally biased region" description="Basic and acidic residues" evidence="5">
    <location>
        <begin position="187"/>
        <end position="198"/>
    </location>
</feature>
<dbReference type="PANTHER" id="PTHR23526:SF4">
    <property type="entry name" value="INTEGRAL MEMBRANE TRANSPORT PROTEIN"/>
    <property type="match status" value="1"/>
</dbReference>
<dbReference type="InterPro" id="IPR052528">
    <property type="entry name" value="Sugar_transport-like"/>
</dbReference>
<evidence type="ECO:0000256" key="6">
    <source>
        <dbReference type="SAM" id="Phobius"/>
    </source>
</evidence>
<feature type="compositionally biased region" description="Low complexity" evidence="5">
    <location>
        <begin position="427"/>
        <end position="442"/>
    </location>
</feature>
<protein>
    <submittedName>
        <fullName evidence="8">MFS transporter</fullName>
    </submittedName>
</protein>
<feature type="region of interest" description="Disordered" evidence="5">
    <location>
        <begin position="187"/>
        <end position="225"/>
    </location>
</feature>
<comment type="caution">
    <text evidence="8">The sequence shown here is derived from an EMBL/GenBank/DDBJ whole genome shotgun (WGS) entry which is preliminary data.</text>
</comment>
<comment type="subcellular location">
    <subcellularLocation>
        <location evidence="1">Cell membrane</location>
        <topology evidence="1">Multi-pass membrane protein</topology>
    </subcellularLocation>
</comment>
<reference evidence="8" key="1">
    <citation type="submission" date="2022-03" db="EMBL/GenBank/DDBJ databases">
        <authorList>
            <person name="Santos J.D.N."/>
            <person name="Kallscheuer N."/>
            <person name="Jogler C."/>
            <person name="Lage O.M."/>
        </authorList>
    </citation>
    <scope>NUCLEOTIDE SEQUENCE</scope>
    <source>
        <strain evidence="8">M600PL45_2</strain>
    </source>
</reference>
<keyword evidence="9" id="KW-1185">Reference proteome</keyword>
<dbReference type="InterPro" id="IPR011701">
    <property type="entry name" value="MFS"/>
</dbReference>
<evidence type="ECO:0000259" key="7">
    <source>
        <dbReference type="PROSITE" id="PS50850"/>
    </source>
</evidence>
<dbReference type="RefSeq" id="WP_241062951.1">
    <property type="nucleotide sequence ID" value="NZ_JAKWJU010000002.1"/>
</dbReference>
<organism evidence="8 9">
    <name type="scientific">Streptomyces marispadix</name>
    <dbReference type="NCBI Taxonomy" id="2922868"/>
    <lineage>
        <taxon>Bacteria</taxon>
        <taxon>Bacillati</taxon>
        <taxon>Actinomycetota</taxon>
        <taxon>Actinomycetes</taxon>
        <taxon>Kitasatosporales</taxon>
        <taxon>Streptomycetaceae</taxon>
        <taxon>Streptomyces</taxon>
    </lineage>
</organism>
<feature type="transmembrane region" description="Helical" evidence="6">
    <location>
        <begin position="63"/>
        <end position="81"/>
    </location>
</feature>
<dbReference type="PANTHER" id="PTHR23526">
    <property type="entry name" value="INTEGRAL MEMBRANE TRANSPORT PROTEIN-RELATED"/>
    <property type="match status" value="1"/>
</dbReference>
<dbReference type="PROSITE" id="PS50850">
    <property type="entry name" value="MFS"/>
    <property type="match status" value="1"/>
</dbReference>
<sequence>MLRLVASFVFAQGAVSMARPAVSYHALELGAGPRAVGAVFALLPLAVAVPLGRRTDRRRCGPLLPAGAALIAAGCALAGTAPTLVLLAVWSALLGLGHLVFMIGAQSLVARQSSPDRHDRNFGYFTIGGSMGQLIGPLLSGWVVGGAGDPSGPHGTAQHSSAVALFAAGALTLCSYATLWRIEGRTPRERPGVEEARPEPSAFESPDAEPSASPPSAAEPPAGASAGASAHVPVARILRARGVPAGIFASLAVLSTTDVLTAYLPVVGEERGIAPGVVGLLLSLRAAASVLSRAALPAMSARLGRQPLLVLSCLTAGALCVLLAVPVPVWALASALVLLGFCLGVGQPLTMSTVVQAAPGSARSTALALRLTGNRLGQVAAPAFAGLLAGAAGAAAPFVLLGALLLGASGTAARAGPADEARPRTPPTETQNPTETETPTETDAPGTRARVVRSRVARVARVARGARSARVTHGTRRRTDTSN</sequence>
<dbReference type="Gene3D" id="1.20.1250.20">
    <property type="entry name" value="MFS general substrate transporter like domains"/>
    <property type="match status" value="2"/>
</dbReference>
<dbReference type="InterPro" id="IPR036259">
    <property type="entry name" value="MFS_trans_sf"/>
</dbReference>
<dbReference type="InterPro" id="IPR020846">
    <property type="entry name" value="MFS_dom"/>
</dbReference>
<feature type="domain" description="Major facilitator superfamily (MFS) profile" evidence="7">
    <location>
        <begin position="242"/>
        <end position="483"/>
    </location>
</feature>
<evidence type="ECO:0000313" key="8">
    <source>
        <dbReference type="EMBL" id="MCH6159474.1"/>
    </source>
</evidence>
<feature type="transmembrane region" description="Helical" evidence="6">
    <location>
        <begin position="245"/>
        <end position="266"/>
    </location>
</feature>
<dbReference type="Pfam" id="PF07690">
    <property type="entry name" value="MFS_1"/>
    <property type="match status" value="1"/>
</dbReference>
<evidence type="ECO:0000256" key="3">
    <source>
        <dbReference type="ARBA" id="ARBA00022989"/>
    </source>
</evidence>
<feature type="transmembrane region" description="Helical" evidence="6">
    <location>
        <begin position="122"/>
        <end position="142"/>
    </location>
</feature>
<keyword evidence="3 6" id="KW-1133">Transmembrane helix</keyword>
<keyword evidence="4 6" id="KW-0472">Membrane</keyword>
<evidence type="ECO:0000256" key="5">
    <source>
        <dbReference type="SAM" id="MobiDB-lite"/>
    </source>
</evidence>
<gene>
    <name evidence="8" type="ORF">MMA15_03285</name>
</gene>
<keyword evidence="2 6" id="KW-0812">Transmembrane</keyword>
<feature type="transmembrane region" description="Helical" evidence="6">
    <location>
        <begin position="272"/>
        <end position="296"/>
    </location>
</feature>
<accession>A0ABS9ST74</accession>
<feature type="transmembrane region" description="Helical" evidence="6">
    <location>
        <begin position="162"/>
        <end position="180"/>
    </location>
</feature>
<feature type="region of interest" description="Disordered" evidence="5">
    <location>
        <begin position="414"/>
        <end position="483"/>
    </location>
</feature>
<dbReference type="SUPFAM" id="SSF103473">
    <property type="entry name" value="MFS general substrate transporter"/>
    <property type="match status" value="1"/>
</dbReference>
<dbReference type="CDD" id="cd06174">
    <property type="entry name" value="MFS"/>
    <property type="match status" value="1"/>
</dbReference>
<evidence type="ECO:0000256" key="4">
    <source>
        <dbReference type="ARBA" id="ARBA00023136"/>
    </source>
</evidence>
<evidence type="ECO:0000313" key="9">
    <source>
        <dbReference type="Proteomes" id="UP001166784"/>
    </source>
</evidence>
<evidence type="ECO:0000256" key="1">
    <source>
        <dbReference type="ARBA" id="ARBA00004651"/>
    </source>
</evidence>
<feature type="transmembrane region" description="Helical" evidence="6">
    <location>
        <begin position="33"/>
        <end position="51"/>
    </location>
</feature>
<reference evidence="8" key="2">
    <citation type="journal article" date="2023" name="Int. J. Syst. Evol. Microbiol.">
        <title>Streptomyces marispadix sp. nov., isolated from marine beach sediment of the Northern Coast of Portugal.</title>
        <authorList>
            <person name="dos Santos J.D.N."/>
            <person name="Vitorino I.R."/>
            <person name="Kallscheuer N."/>
            <person name="Srivastava A."/>
            <person name="Krautwurst S."/>
            <person name="Marz M."/>
            <person name="Jogler C."/>
            <person name="Lobo Da Cunha A."/>
            <person name="Catita J."/>
            <person name="Goncalves H."/>
            <person name="Gonzalez I."/>
            <person name="Reyes F."/>
            <person name="Lage O.M."/>
        </authorList>
    </citation>
    <scope>NUCLEOTIDE SEQUENCE</scope>
    <source>
        <strain evidence="8">M600PL45_2</strain>
    </source>
</reference>
<dbReference type="InterPro" id="IPR010645">
    <property type="entry name" value="MFS_4"/>
</dbReference>
<dbReference type="EMBL" id="JAKWJU010000002">
    <property type="protein sequence ID" value="MCH6159474.1"/>
    <property type="molecule type" value="Genomic_DNA"/>
</dbReference>
<feature type="transmembrane region" description="Helical" evidence="6">
    <location>
        <begin position="87"/>
        <end position="110"/>
    </location>
</feature>
<feature type="transmembrane region" description="Helical" evidence="6">
    <location>
        <begin position="308"/>
        <end position="329"/>
    </location>
</feature>
<dbReference type="Proteomes" id="UP001166784">
    <property type="component" value="Unassembled WGS sequence"/>
</dbReference>
<feature type="transmembrane region" description="Helical" evidence="6">
    <location>
        <begin position="379"/>
        <end position="406"/>
    </location>
</feature>
<evidence type="ECO:0000256" key="2">
    <source>
        <dbReference type="ARBA" id="ARBA00022692"/>
    </source>
</evidence>
<proteinExistence type="predicted"/>
<name>A0ABS9ST74_9ACTN</name>
<feature type="compositionally biased region" description="Low complexity" evidence="5">
    <location>
        <begin position="459"/>
        <end position="471"/>
    </location>
</feature>
<dbReference type="Pfam" id="PF06779">
    <property type="entry name" value="MFS_4"/>
    <property type="match status" value="1"/>
</dbReference>